<keyword evidence="2" id="KW-1185">Reference proteome</keyword>
<dbReference type="Proteomes" id="UP001164746">
    <property type="component" value="Chromosome 3"/>
</dbReference>
<organism evidence="1 2">
    <name type="scientific">Mya arenaria</name>
    <name type="common">Soft-shell clam</name>
    <dbReference type="NCBI Taxonomy" id="6604"/>
    <lineage>
        <taxon>Eukaryota</taxon>
        <taxon>Metazoa</taxon>
        <taxon>Spiralia</taxon>
        <taxon>Lophotrochozoa</taxon>
        <taxon>Mollusca</taxon>
        <taxon>Bivalvia</taxon>
        <taxon>Autobranchia</taxon>
        <taxon>Heteroconchia</taxon>
        <taxon>Euheterodonta</taxon>
        <taxon>Imparidentia</taxon>
        <taxon>Neoheterodontei</taxon>
        <taxon>Myida</taxon>
        <taxon>Myoidea</taxon>
        <taxon>Myidae</taxon>
        <taxon>Mya</taxon>
    </lineage>
</organism>
<dbReference type="EMBL" id="CP111014">
    <property type="protein sequence ID" value="WAQ99408.1"/>
    <property type="molecule type" value="Genomic_DNA"/>
</dbReference>
<evidence type="ECO:0000313" key="1">
    <source>
        <dbReference type="EMBL" id="WAQ99408.1"/>
    </source>
</evidence>
<gene>
    <name evidence="1" type="ORF">MAR_023781</name>
</gene>
<sequence length="304" mass="34503">MSVAMDIEKEVVDFLLMEKADAQKVQNMCSQSVHHLTPIPEPIQNLRVTIKHSGIRRLYKRGPVITVILLQKTEVKGPRSSYSVNTSRSNLFKLEFFDLNLSTVRLYFKVLFVVPLNISLELDIIIVIVSDTDTLPILPAVTQQFTMIVYNYSQLDFALITEVQSPGAGIYSIPIVNSHAYRQKSVSTVHVNPSTCDDHRFIILVKTARSKHKVKNKSRTTVTARCALFDLQQPQRLVNQDLMQNFCCMLDCVLAMAVRPDTYRISQLTTPDMGRNNSRDIVELLIDGWNCVDELLDSAECKEL</sequence>
<evidence type="ECO:0000313" key="2">
    <source>
        <dbReference type="Proteomes" id="UP001164746"/>
    </source>
</evidence>
<accession>A0ABY7DQM6</accession>
<name>A0ABY7DQM6_MYAAR</name>
<reference evidence="1" key="1">
    <citation type="submission" date="2022-11" db="EMBL/GenBank/DDBJ databases">
        <title>Centuries of genome instability and evolution in soft-shell clam transmissible cancer (bioRxiv).</title>
        <authorList>
            <person name="Hart S.F.M."/>
            <person name="Yonemitsu M.A."/>
            <person name="Giersch R.M."/>
            <person name="Beal B.F."/>
            <person name="Arriagada G."/>
            <person name="Davis B.W."/>
            <person name="Ostrander E.A."/>
            <person name="Goff S.P."/>
            <person name="Metzger M.J."/>
        </authorList>
    </citation>
    <scope>NUCLEOTIDE SEQUENCE</scope>
    <source>
        <strain evidence="1">MELC-2E11</strain>
        <tissue evidence="1">Siphon/mantle</tissue>
    </source>
</reference>
<proteinExistence type="predicted"/>
<protein>
    <submittedName>
        <fullName evidence="1">Uncharacterized protein</fullName>
    </submittedName>
</protein>